<gene>
    <name evidence="6" type="ORF">MAA_11426</name>
</gene>
<dbReference type="Pfam" id="PF13813">
    <property type="entry name" value="MBOAT_2"/>
    <property type="match status" value="1"/>
</dbReference>
<dbReference type="HOGENOM" id="CLU_1489338_0_0_1"/>
<evidence type="ECO:0000256" key="1">
    <source>
        <dbReference type="ARBA" id="ARBA00004141"/>
    </source>
</evidence>
<dbReference type="EMBL" id="ADNJ02000008">
    <property type="protein sequence ID" value="KHO10889.1"/>
    <property type="molecule type" value="Genomic_DNA"/>
</dbReference>
<feature type="domain" description="Wax synthase" evidence="5">
    <location>
        <begin position="46"/>
        <end position="127"/>
    </location>
</feature>
<accession>A0A0B2XFU1</accession>
<dbReference type="GO" id="GO:0016020">
    <property type="term" value="C:membrane"/>
    <property type="evidence" value="ECO:0007669"/>
    <property type="project" value="UniProtKB-SubCell"/>
</dbReference>
<organism evidence="6 7">
    <name type="scientific">Metarhizium robertsii (strain ARSEF 23 / ATCC MYA-3075)</name>
    <name type="common">Metarhizium anisopliae (strain ARSEF 23)</name>
    <dbReference type="NCBI Taxonomy" id="655844"/>
    <lineage>
        <taxon>Eukaryota</taxon>
        <taxon>Fungi</taxon>
        <taxon>Dikarya</taxon>
        <taxon>Ascomycota</taxon>
        <taxon>Pezizomycotina</taxon>
        <taxon>Sordariomycetes</taxon>
        <taxon>Hypocreomycetidae</taxon>
        <taxon>Hypocreales</taxon>
        <taxon>Clavicipitaceae</taxon>
        <taxon>Metarhizium</taxon>
    </lineage>
</organism>
<evidence type="ECO:0000313" key="6">
    <source>
        <dbReference type="EMBL" id="KHO10889.1"/>
    </source>
</evidence>
<dbReference type="Proteomes" id="UP000002498">
    <property type="component" value="Unassembled WGS sequence"/>
</dbReference>
<keyword evidence="7" id="KW-1185">Reference proteome</keyword>
<evidence type="ECO:0000259" key="5">
    <source>
        <dbReference type="Pfam" id="PF13813"/>
    </source>
</evidence>
<evidence type="ECO:0000313" key="7">
    <source>
        <dbReference type="Proteomes" id="UP000002498"/>
    </source>
</evidence>
<keyword evidence="3" id="KW-1133">Transmembrane helix</keyword>
<dbReference type="InterPro" id="IPR032805">
    <property type="entry name" value="Wax_synthase_dom"/>
</dbReference>
<reference evidence="6 7" key="2">
    <citation type="journal article" date="2014" name="Proc. Natl. Acad. Sci. U.S.A.">
        <title>Trajectory and genomic determinants of fungal-pathogen speciation and host adaptation.</title>
        <authorList>
            <person name="Hu X."/>
            <person name="Xiao G."/>
            <person name="Zheng P."/>
            <person name="Shang Y."/>
            <person name="Su Y."/>
            <person name="Zhang X."/>
            <person name="Liu X."/>
            <person name="Zhan S."/>
            <person name="St Leger R.J."/>
            <person name="Wang C."/>
        </authorList>
    </citation>
    <scope>GENOME REANNOTATION</scope>
    <source>
        <strain evidence="7">ARSEF 23 / ATCC MYA-3075</strain>
    </source>
</reference>
<proteinExistence type="predicted"/>
<evidence type="ECO:0000256" key="2">
    <source>
        <dbReference type="ARBA" id="ARBA00022692"/>
    </source>
</evidence>
<comment type="caution">
    <text evidence="6">The sequence shown here is derived from an EMBL/GenBank/DDBJ whole genome shotgun (WGS) entry which is preliminary data.</text>
</comment>
<sequence length="203" mass="21625">MAGVDTVSTAIALHCIMDGVHVTVTIVAVHVLGPSILGTWGRSELYPPLFGRLRDLGSVNLKAFWGRLWHDMLKGGLVCPTEKAVSLAPRRCAHEGAMQSALCFVISAVVHAAATYSVSQSVSAAFQVFVGFSAQILGIMLQQGARSALSLSDSHGQRRTVQAASKVIEVTIGIGWIWLSFPSIYKDPALRAVTNSVDQLVLA</sequence>
<dbReference type="GeneID" id="23632874"/>
<evidence type="ECO:0000256" key="4">
    <source>
        <dbReference type="ARBA" id="ARBA00023136"/>
    </source>
</evidence>
<protein>
    <recommendedName>
        <fullName evidence="5">Wax synthase domain-containing protein</fullName>
    </recommendedName>
</protein>
<dbReference type="RefSeq" id="XP_011411722.1">
    <property type="nucleotide sequence ID" value="XM_011413420.1"/>
</dbReference>
<comment type="subcellular location">
    <subcellularLocation>
        <location evidence="1">Membrane</location>
        <topology evidence="1">Multi-pass membrane protein</topology>
    </subcellularLocation>
</comment>
<keyword evidence="4" id="KW-0472">Membrane</keyword>
<dbReference type="KEGG" id="maj:MAA_11426"/>
<dbReference type="AlphaFoldDB" id="A0A0B2XFU1"/>
<evidence type="ECO:0000256" key="3">
    <source>
        <dbReference type="ARBA" id="ARBA00022989"/>
    </source>
</evidence>
<keyword evidence="2" id="KW-0812">Transmembrane</keyword>
<dbReference type="OrthoDB" id="2796277at2759"/>
<name>A0A0B2XFU1_METRA</name>
<reference evidence="6 7" key="1">
    <citation type="journal article" date="2011" name="PLoS Genet.">
        <title>Genome sequencing and comparative transcriptomics of the model entomopathogenic fungi Metarhizium anisopliae and M. acridum.</title>
        <authorList>
            <person name="Gao Q."/>
            <person name="Jin K."/>
            <person name="Ying S.H."/>
            <person name="Zhang Y."/>
            <person name="Xiao G."/>
            <person name="Shang Y."/>
            <person name="Duan Z."/>
            <person name="Hu X."/>
            <person name="Xie X.Q."/>
            <person name="Zhou G."/>
            <person name="Peng G."/>
            <person name="Luo Z."/>
            <person name="Huang W."/>
            <person name="Wang B."/>
            <person name="Fang W."/>
            <person name="Wang S."/>
            <person name="Zhong Y."/>
            <person name="Ma L.J."/>
            <person name="St Leger R.J."/>
            <person name="Zhao G.P."/>
            <person name="Pei Y."/>
            <person name="Feng M.G."/>
            <person name="Xia Y."/>
            <person name="Wang C."/>
        </authorList>
    </citation>
    <scope>NUCLEOTIDE SEQUENCE [LARGE SCALE GENOMIC DNA]</scope>
    <source>
        <strain evidence="7">ARSEF 23 / ATCC MYA-3075</strain>
    </source>
</reference>